<accession>A0AAE1PNC0</accession>
<dbReference type="Pfam" id="PF01733">
    <property type="entry name" value="Nucleoside_tran"/>
    <property type="match status" value="1"/>
</dbReference>
<evidence type="ECO:0000256" key="2">
    <source>
        <dbReference type="ARBA" id="ARBA00007965"/>
    </source>
</evidence>
<dbReference type="EMBL" id="JAWZYT010001639">
    <property type="protein sequence ID" value="KAK4310420.1"/>
    <property type="molecule type" value="Genomic_DNA"/>
</dbReference>
<evidence type="ECO:0000256" key="6">
    <source>
        <dbReference type="ARBA" id="ARBA00023136"/>
    </source>
</evidence>
<evidence type="ECO:0000256" key="5">
    <source>
        <dbReference type="ARBA" id="ARBA00022989"/>
    </source>
</evidence>
<comment type="subcellular location">
    <subcellularLocation>
        <location evidence="1">Membrane</location>
        <topology evidence="1">Multi-pass membrane protein</topology>
    </subcellularLocation>
</comment>
<comment type="caution">
    <text evidence="8">The sequence shown here is derived from an EMBL/GenBank/DDBJ whole genome shotgun (WGS) entry which is preliminary data.</text>
</comment>
<evidence type="ECO:0000256" key="4">
    <source>
        <dbReference type="ARBA" id="ARBA00022692"/>
    </source>
</evidence>
<dbReference type="Proteomes" id="UP001292094">
    <property type="component" value="Unassembled WGS sequence"/>
</dbReference>
<evidence type="ECO:0000256" key="7">
    <source>
        <dbReference type="SAM" id="Phobius"/>
    </source>
</evidence>
<organism evidence="8 9">
    <name type="scientific">Petrolisthes manimaculis</name>
    <dbReference type="NCBI Taxonomy" id="1843537"/>
    <lineage>
        <taxon>Eukaryota</taxon>
        <taxon>Metazoa</taxon>
        <taxon>Ecdysozoa</taxon>
        <taxon>Arthropoda</taxon>
        <taxon>Crustacea</taxon>
        <taxon>Multicrustacea</taxon>
        <taxon>Malacostraca</taxon>
        <taxon>Eumalacostraca</taxon>
        <taxon>Eucarida</taxon>
        <taxon>Decapoda</taxon>
        <taxon>Pleocyemata</taxon>
        <taxon>Anomura</taxon>
        <taxon>Galatheoidea</taxon>
        <taxon>Porcellanidae</taxon>
        <taxon>Petrolisthes</taxon>
    </lineage>
</organism>
<protein>
    <submittedName>
        <fullName evidence="8">Uncharacterized protein</fullName>
    </submittedName>
</protein>
<dbReference type="GO" id="GO:0005337">
    <property type="term" value="F:nucleoside transmembrane transporter activity"/>
    <property type="evidence" value="ECO:0007669"/>
    <property type="project" value="InterPro"/>
</dbReference>
<feature type="transmembrane region" description="Helical" evidence="7">
    <location>
        <begin position="104"/>
        <end position="122"/>
    </location>
</feature>
<dbReference type="PANTHER" id="PTHR10332">
    <property type="entry name" value="EQUILIBRATIVE NUCLEOSIDE TRANSPORTER"/>
    <property type="match status" value="1"/>
</dbReference>
<reference evidence="8" key="1">
    <citation type="submission" date="2023-11" db="EMBL/GenBank/DDBJ databases">
        <title>Genome assemblies of two species of porcelain crab, Petrolisthes cinctipes and Petrolisthes manimaculis (Anomura: Porcellanidae).</title>
        <authorList>
            <person name="Angst P."/>
        </authorList>
    </citation>
    <scope>NUCLEOTIDE SEQUENCE</scope>
    <source>
        <strain evidence="8">PB745_02</strain>
        <tissue evidence="8">Gill</tissue>
    </source>
</reference>
<keyword evidence="4 7" id="KW-0812">Transmembrane</keyword>
<gene>
    <name evidence="8" type="ORF">Pmani_018017</name>
</gene>
<evidence type="ECO:0000256" key="1">
    <source>
        <dbReference type="ARBA" id="ARBA00004141"/>
    </source>
</evidence>
<dbReference type="AlphaFoldDB" id="A0AAE1PNC0"/>
<evidence type="ECO:0000313" key="9">
    <source>
        <dbReference type="Proteomes" id="UP001292094"/>
    </source>
</evidence>
<dbReference type="GO" id="GO:0005886">
    <property type="term" value="C:plasma membrane"/>
    <property type="evidence" value="ECO:0007669"/>
    <property type="project" value="TreeGrafter"/>
</dbReference>
<feature type="transmembrane region" description="Helical" evidence="7">
    <location>
        <begin position="75"/>
        <end position="92"/>
    </location>
</feature>
<keyword evidence="9" id="KW-1185">Reference proteome</keyword>
<keyword evidence="5 7" id="KW-1133">Transmembrane helix</keyword>
<evidence type="ECO:0000256" key="3">
    <source>
        <dbReference type="ARBA" id="ARBA00022448"/>
    </source>
</evidence>
<proteinExistence type="inferred from homology"/>
<keyword evidence="3" id="KW-0813">Transport</keyword>
<sequence length="169" mass="18085">MFPDSCMTSWISGQALAGVLSSLARIASLGVGGEEMDPALSGLIYFLLADAFLLVTIAGYAALRKSIWPMGTTQAVTLCITISVFPAVVVYITSSLPESRWTQVFFQPTITFLLFNFGDFVGREMSRLVKFLSPCEYEMGGGIMVALSGIGVIMGSLVSPALVKLWAPV</sequence>
<keyword evidence="6 7" id="KW-0472">Membrane</keyword>
<feature type="transmembrane region" description="Helical" evidence="7">
    <location>
        <begin position="42"/>
        <end position="63"/>
    </location>
</feature>
<feature type="transmembrane region" description="Helical" evidence="7">
    <location>
        <begin position="143"/>
        <end position="163"/>
    </location>
</feature>
<dbReference type="PANTHER" id="PTHR10332:SF88">
    <property type="entry name" value="EQUILIBRATIVE NUCLEOSIDE TRANSPORTER 1, ISOFORM A"/>
    <property type="match status" value="1"/>
</dbReference>
<comment type="similarity">
    <text evidence="2">Belongs to the SLC29A/ENT transporter (TC 2.A.57) family.</text>
</comment>
<evidence type="ECO:0000313" key="8">
    <source>
        <dbReference type="EMBL" id="KAK4310420.1"/>
    </source>
</evidence>
<name>A0AAE1PNC0_9EUCA</name>
<dbReference type="InterPro" id="IPR002259">
    <property type="entry name" value="Eqnu_transpt"/>
</dbReference>